<proteinExistence type="predicted"/>
<name>A0A329QI20_9ACTN</name>
<sequence>MSYPVLLGLTRLPKWLLGVVTAGLLLGGLLAPPPWAPLLLGFVIAFLTWLLVLAWPRLGPTPRLIRMAVIGALAAAVIAQSAGVL</sequence>
<keyword evidence="1" id="KW-0812">Transmembrane</keyword>
<accession>A0A329QI20</accession>
<organism evidence="2 3">
    <name type="scientific">Phytoactinopolyspora halophila</name>
    <dbReference type="NCBI Taxonomy" id="1981511"/>
    <lineage>
        <taxon>Bacteria</taxon>
        <taxon>Bacillati</taxon>
        <taxon>Actinomycetota</taxon>
        <taxon>Actinomycetes</taxon>
        <taxon>Jiangellales</taxon>
        <taxon>Jiangellaceae</taxon>
        <taxon>Phytoactinopolyspora</taxon>
    </lineage>
</organism>
<feature type="transmembrane region" description="Helical" evidence="1">
    <location>
        <begin position="36"/>
        <end position="55"/>
    </location>
</feature>
<reference evidence="2 3" key="1">
    <citation type="submission" date="2018-06" db="EMBL/GenBank/DDBJ databases">
        <title>Phytoactinopolyspora halophila sp. nov., a novel halophilic actinomycete isolated from a saline soil in China.</title>
        <authorList>
            <person name="Tang S.-K."/>
        </authorList>
    </citation>
    <scope>NUCLEOTIDE SEQUENCE [LARGE SCALE GENOMIC DNA]</scope>
    <source>
        <strain evidence="2 3">YIM 96934</strain>
    </source>
</reference>
<dbReference type="Proteomes" id="UP000250462">
    <property type="component" value="Unassembled WGS sequence"/>
</dbReference>
<protein>
    <submittedName>
        <fullName evidence="2">Uncharacterized protein</fullName>
    </submittedName>
</protein>
<keyword evidence="3" id="KW-1185">Reference proteome</keyword>
<dbReference type="InterPro" id="IPR046549">
    <property type="entry name" value="DUF6703"/>
</dbReference>
<dbReference type="EMBL" id="QMIG01000023">
    <property type="protein sequence ID" value="RAW10962.1"/>
    <property type="molecule type" value="Genomic_DNA"/>
</dbReference>
<gene>
    <name evidence="2" type="ORF">DPM12_17800</name>
</gene>
<feature type="transmembrane region" description="Helical" evidence="1">
    <location>
        <begin position="64"/>
        <end position="83"/>
    </location>
</feature>
<feature type="transmembrane region" description="Helical" evidence="1">
    <location>
        <begin position="12"/>
        <end position="30"/>
    </location>
</feature>
<dbReference type="Pfam" id="PF20444">
    <property type="entry name" value="DUF6703"/>
    <property type="match status" value="1"/>
</dbReference>
<keyword evidence="1" id="KW-0472">Membrane</keyword>
<evidence type="ECO:0000313" key="2">
    <source>
        <dbReference type="EMBL" id="RAW10962.1"/>
    </source>
</evidence>
<dbReference type="AlphaFoldDB" id="A0A329QI20"/>
<evidence type="ECO:0000256" key="1">
    <source>
        <dbReference type="SAM" id="Phobius"/>
    </source>
</evidence>
<evidence type="ECO:0000313" key="3">
    <source>
        <dbReference type="Proteomes" id="UP000250462"/>
    </source>
</evidence>
<comment type="caution">
    <text evidence="2">The sequence shown here is derived from an EMBL/GenBank/DDBJ whole genome shotgun (WGS) entry which is preliminary data.</text>
</comment>
<keyword evidence="1" id="KW-1133">Transmembrane helix</keyword>